<sequence length="33" mass="4046">RPEFALQEAGTFFTRKENARKFGHFKCQMREKR</sequence>
<proteinExistence type="predicted"/>
<comment type="caution">
    <text evidence="1">The sequence shown here is derived from an EMBL/GenBank/DDBJ whole genome shotgun (WGS) entry which is preliminary data.</text>
</comment>
<accession>X1URF8</accession>
<dbReference type="AlphaFoldDB" id="X1URF8"/>
<gene>
    <name evidence="1" type="ORF">S12H4_63633</name>
</gene>
<name>X1URF8_9ZZZZ</name>
<evidence type="ECO:0000313" key="1">
    <source>
        <dbReference type="EMBL" id="GAJ20083.1"/>
    </source>
</evidence>
<feature type="non-terminal residue" evidence="1">
    <location>
        <position position="33"/>
    </location>
</feature>
<feature type="non-terminal residue" evidence="1">
    <location>
        <position position="1"/>
    </location>
</feature>
<reference evidence="1" key="1">
    <citation type="journal article" date="2014" name="Front. Microbiol.">
        <title>High frequency of phylogenetically diverse reductive dehalogenase-homologous genes in deep subseafloor sedimentary metagenomes.</title>
        <authorList>
            <person name="Kawai M."/>
            <person name="Futagami T."/>
            <person name="Toyoda A."/>
            <person name="Takaki Y."/>
            <person name="Nishi S."/>
            <person name="Hori S."/>
            <person name="Arai W."/>
            <person name="Tsubouchi T."/>
            <person name="Morono Y."/>
            <person name="Uchiyama I."/>
            <person name="Ito T."/>
            <person name="Fujiyama A."/>
            <person name="Inagaki F."/>
            <person name="Takami H."/>
        </authorList>
    </citation>
    <scope>NUCLEOTIDE SEQUENCE</scope>
    <source>
        <strain evidence="1">Expedition CK06-06</strain>
    </source>
</reference>
<protein>
    <submittedName>
        <fullName evidence="1">Uncharacterized protein</fullName>
    </submittedName>
</protein>
<dbReference type="EMBL" id="BARW01043459">
    <property type="protein sequence ID" value="GAJ20083.1"/>
    <property type="molecule type" value="Genomic_DNA"/>
</dbReference>
<organism evidence="1">
    <name type="scientific">marine sediment metagenome</name>
    <dbReference type="NCBI Taxonomy" id="412755"/>
    <lineage>
        <taxon>unclassified sequences</taxon>
        <taxon>metagenomes</taxon>
        <taxon>ecological metagenomes</taxon>
    </lineage>
</organism>